<reference evidence="2 3" key="2">
    <citation type="journal article" date="2013" name="Genome Announc.">
        <title>Draft Genome Sequence of Methylobacterium mesophilicum Strain SR1.6/6, Isolated from Citrus sinensis.</title>
        <authorList>
            <person name="Marinho Almeida D."/>
            <person name="Dini-Andreote F."/>
            <person name="Camargo Neves A.A."/>
            <person name="Juca Ramos R.T."/>
            <person name="Andreote F.D."/>
            <person name="Carneiro A.R."/>
            <person name="Oliveira de Souza Lima A."/>
            <person name="Caracciolo Gomes de Sa P.H."/>
            <person name="Ribeiro Barbosa M.S."/>
            <person name="Araujo W.L."/>
            <person name="Silva A."/>
        </authorList>
    </citation>
    <scope>NUCLEOTIDE SEQUENCE [LARGE SCALE GENOMIC DNA]</scope>
    <source>
        <strain evidence="2 3">SR1.6/6</strain>
    </source>
</reference>
<feature type="transmembrane region" description="Helical" evidence="1">
    <location>
        <begin position="31"/>
        <end position="49"/>
    </location>
</feature>
<sequence>MSRETLVPLILAGLFTLGCVGIHRARRHPDAVTFGLVLLLGLLATVYVGQHVALDARHPSWQHEASHPLVPLPANPMM</sequence>
<dbReference type="RefSeq" id="WP_010685954.1">
    <property type="nucleotide sequence ID" value="NZ_CP043538.1"/>
</dbReference>
<protein>
    <submittedName>
        <fullName evidence="2">Uncharacterized protein</fullName>
    </submittedName>
</protein>
<accession>A0A6B9FPV8</accession>
<dbReference type="KEGG" id="mmes:MMSR116_24300"/>
<dbReference type="Proteomes" id="UP000012488">
    <property type="component" value="Chromosome"/>
</dbReference>
<keyword evidence="1" id="KW-1133">Transmembrane helix</keyword>
<dbReference type="OrthoDB" id="7998760at2"/>
<keyword evidence="1" id="KW-0472">Membrane</keyword>
<reference evidence="2 3" key="1">
    <citation type="journal article" date="2012" name="Genet. Mol. Biol.">
        <title>Analysis of 16S rRNA and mxaF genes revealing insights into Methylobacterium niche-specific plant association.</title>
        <authorList>
            <person name="Dourado M.N."/>
            <person name="Andreote F.D."/>
            <person name="Dini-Andreote F."/>
            <person name="Conti R."/>
            <person name="Araujo J.M."/>
            <person name="Araujo W.L."/>
        </authorList>
    </citation>
    <scope>NUCLEOTIDE SEQUENCE [LARGE SCALE GENOMIC DNA]</scope>
    <source>
        <strain evidence="2 3">SR1.6/6</strain>
    </source>
</reference>
<dbReference type="AlphaFoldDB" id="A0A6B9FPV8"/>
<organism evidence="2 3">
    <name type="scientific">Methylobacterium mesophilicum SR1.6/6</name>
    <dbReference type="NCBI Taxonomy" id="908290"/>
    <lineage>
        <taxon>Bacteria</taxon>
        <taxon>Pseudomonadati</taxon>
        <taxon>Pseudomonadota</taxon>
        <taxon>Alphaproteobacteria</taxon>
        <taxon>Hyphomicrobiales</taxon>
        <taxon>Methylobacteriaceae</taxon>
        <taxon>Methylobacterium</taxon>
    </lineage>
</organism>
<dbReference type="PROSITE" id="PS51257">
    <property type="entry name" value="PROKAR_LIPOPROTEIN"/>
    <property type="match status" value="1"/>
</dbReference>
<keyword evidence="1" id="KW-0812">Transmembrane</keyword>
<evidence type="ECO:0000313" key="2">
    <source>
        <dbReference type="EMBL" id="QGY04683.1"/>
    </source>
</evidence>
<evidence type="ECO:0000256" key="1">
    <source>
        <dbReference type="SAM" id="Phobius"/>
    </source>
</evidence>
<name>A0A6B9FPV8_9HYPH</name>
<dbReference type="EMBL" id="CP043538">
    <property type="protein sequence ID" value="QGY04683.1"/>
    <property type="molecule type" value="Genomic_DNA"/>
</dbReference>
<evidence type="ECO:0000313" key="3">
    <source>
        <dbReference type="Proteomes" id="UP000012488"/>
    </source>
</evidence>
<proteinExistence type="predicted"/>
<gene>
    <name evidence="2" type="ORF">MMSR116_24300</name>
</gene>